<dbReference type="Gene3D" id="3.40.50.150">
    <property type="entry name" value="Vaccinia Virus protein VP39"/>
    <property type="match status" value="1"/>
</dbReference>
<evidence type="ECO:0000313" key="6">
    <source>
        <dbReference type="Proteomes" id="UP001052655"/>
    </source>
</evidence>
<evidence type="ECO:0000256" key="1">
    <source>
        <dbReference type="ARBA" id="ARBA00022603"/>
    </source>
</evidence>
<dbReference type="SUPFAM" id="SSF53335">
    <property type="entry name" value="S-adenosyl-L-methionine-dependent methyltransferases"/>
    <property type="match status" value="1"/>
</dbReference>
<dbReference type="Pfam" id="PF08241">
    <property type="entry name" value="Methyltransf_11"/>
    <property type="match status" value="1"/>
</dbReference>
<evidence type="ECO:0000256" key="3">
    <source>
        <dbReference type="ARBA" id="ARBA00022691"/>
    </source>
</evidence>
<dbReference type="Proteomes" id="UP001052655">
    <property type="component" value="Unassembled WGS sequence"/>
</dbReference>
<dbReference type="CDD" id="cd02440">
    <property type="entry name" value="AdoMet_MTases"/>
    <property type="match status" value="1"/>
</dbReference>
<dbReference type="PANTHER" id="PTHR44068:SF11">
    <property type="entry name" value="GERANYL DIPHOSPHATE 2-C-METHYLTRANSFERASE"/>
    <property type="match status" value="1"/>
</dbReference>
<organism evidence="5 6">
    <name type="scientific">Streptomyces daghestanicus</name>
    <dbReference type="NCBI Taxonomy" id="66885"/>
    <lineage>
        <taxon>Bacteria</taxon>
        <taxon>Bacillati</taxon>
        <taxon>Actinomycetota</taxon>
        <taxon>Actinomycetes</taxon>
        <taxon>Kitasatosporales</taxon>
        <taxon>Streptomycetaceae</taxon>
        <taxon>Streptomyces</taxon>
    </lineage>
</organism>
<keyword evidence="6" id="KW-1185">Reference proteome</keyword>
<gene>
    <name evidence="5" type="ORF">Sdagh_36210</name>
</gene>
<keyword evidence="2" id="KW-0808">Transferase</keyword>
<protein>
    <submittedName>
        <fullName evidence="5">Methyltransferase type 11</fullName>
    </submittedName>
</protein>
<comment type="caution">
    <text evidence="5">The sequence shown here is derived from an EMBL/GenBank/DDBJ whole genome shotgun (WGS) entry which is preliminary data.</text>
</comment>
<proteinExistence type="predicted"/>
<dbReference type="InterPro" id="IPR020803">
    <property type="entry name" value="MeTfrase_dom"/>
</dbReference>
<accession>A0ABQ3Q3Q3</accession>
<feature type="domain" description="Polyketide synthase-like methyltransferase" evidence="4">
    <location>
        <begin position="39"/>
        <end position="277"/>
    </location>
</feature>
<dbReference type="GO" id="GO:0032259">
    <property type="term" value="P:methylation"/>
    <property type="evidence" value="ECO:0007669"/>
    <property type="project" value="UniProtKB-KW"/>
</dbReference>
<dbReference type="GO" id="GO:0008168">
    <property type="term" value="F:methyltransferase activity"/>
    <property type="evidence" value="ECO:0007669"/>
    <property type="project" value="UniProtKB-KW"/>
</dbReference>
<name>A0ABQ3Q3Q3_9ACTN</name>
<dbReference type="EMBL" id="BNDX01000008">
    <property type="protein sequence ID" value="GHI31891.1"/>
    <property type="molecule type" value="Genomic_DNA"/>
</dbReference>
<dbReference type="InterPro" id="IPR013216">
    <property type="entry name" value="Methyltransf_11"/>
</dbReference>
<keyword evidence="3" id="KW-0949">S-adenosyl-L-methionine</keyword>
<dbReference type="InterPro" id="IPR050447">
    <property type="entry name" value="Erg6_SMT_methyltransf"/>
</dbReference>
<sequence>MSSPDRNPTVSHHYARWADAFVGLRGTRAMHAGYYTGAGDTATIADAADRLVRLAGRQLGLGPGHHLLDIGCGTGQPAVLLAEETGCRVAGVDASRDMLELGRCQAAGSVAADRISFHHSDATKLPFPDRSFDRALMIEVVSHVPDTAEDGKQAAFAEAARCLRPDGLLALVDMTAPSAAAAERRNWMDDVPSVHLTTRQRLLELLVAAGLEVRDVTDISPHVRHGGRRTQEVFDDHRQELAAALGSGTVERMARLVGQVAEAYENLGYLMVTARVR</sequence>
<dbReference type="SMART" id="SM00828">
    <property type="entry name" value="PKS_MT"/>
    <property type="match status" value="1"/>
</dbReference>
<dbReference type="PANTHER" id="PTHR44068">
    <property type="entry name" value="ZGC:194242"/>
    <property type="match status" value="1"/>
</dbReference>
<evidence type="ECO:0000313" key="5">
    <source>
        <dbReference type="EMBL" id="GHI31891.1"/>
    </source>
</evidence>
<keyword evidence="1 5" id="KW-0489">Methyltransferase</keyword>
<evidence type="ECO:0000256" key="2">
    <source>
        <dbReference type="ARBA" id="ARBA00022679"/>
    </source>
</evidence>
<dbReference type="InterPro" id="IPR029063">
    <property type="entry name" value="SAM-dependent_MTases_sf"/>
</dbReference>
<reference evidence="5" key="1">
    <citation type="submission" date="2024-05" db="EMBL/GenBank/DDBJ databases">
        <title>Whole genome shotgun sequence of Streptomyces daghestanicus NBRC 12762.</title>
        <authorList>
            <person name="Komaki H."/>
            <person name="Tamura T."/>
        </authorList>
    </citation>
    <scope>NUCLEOTIDE SEQUENCE</scope>
    <source>
        <strain evidence="5">NBRC 12762</strain>
    </source>
</reference>
<dbReference type="GeneID" id="91552658"/>
<dbReference type="RefSeq" id="WP_189425196.1">
    <property type="nucleotide sequence ID" value="NZ_BMTC01000006.1"/>
</dbReference>
<evidence type="ECO:0000259" key="4">
    <source>
        <dbReference type="SMART" id="SM00828"/>
    </source>
</evidence>